<gene>
    <name evidence="2" type="ORF">IAB70_01715</name>
</gene>
<sequence length="88" mass="10076">MKKIPQRTCIGCKAKKDKKELIRIVKNKEGEITIDRTGKMQGRGAYICDDITCLERAIKTKSLERSFESPIDEGVYENLRGVMIDNKK</sequence>
<dbReference type="SUPFAM" id="SSF64376">
    <property type="entry name" value="YlxR-like"/>
    <property type="match status" value="1"/>
</dbReference>
<reference evidence="2" key="1">
    <citation type="submission" date="2020-10" db="EMBL/GenBank/DDBJ databases">
        <authorList>
            <person name="Gilroy R."/>
        </authorList>
    </citation>
    <scope>NUCLEOTIDE SEQUENCE</scope>
    <source>
        <strain evidence="2">CHK195-15760</strain>
    </source>
</reference>
<dbReference type="EMBL" id="DVNH01000015">
    <property type="protein sequence ID" value="HIU51334.1"/>
    <property type="molecule type" value="Genomic_DNA"/>
</dbReference>
<dbReference type="Gene3D" id="3.30.1230.10">
    <property type="entry name" value="YlxR-like"/>
    <property type="match status" value="1"/>
</dbReference>
<evidence type="ECO:0000313" key="3">
    <source>
        <dbReference type="Proteomes" id="UP000824093"/>
    </source>
</evidence>
<evidence type="ECO:0000259" key="1">
    <source>
        <dbReference type="Pfam" id="PF04296"/>
    </source>
</evidence>
<dbReference type="PANTHER" id="PTHR34215">
    <property type="entry name" value="BLL0784 PROTEIN"/>
    <property type="match status" value="1"/>
</dbReference>
<dbReference type="InterPro" id="IPR035931">
    <property type="entry name" value="YlxR-like_sf"/>
</dbReference>
<comment type="caution">
    <text evidence="2">The sequence shown here is derived from an EMBL/GenBank/DDBJ whole genome shotgun (WGS) entry which is preliminary data.</text>
</comment>
<accession>A0A9D1S8N1</accession>
<dbReference type="CDD" id="cd00279">
    <property type="entry name" value="YlxR"/>
    <property type="match status" value="1"/>
</dbReference>
<dbReference type="AlphaFoldDB" id="A0A9D1S8N1"/>
<dbReference type="NCBIfam" id="NF047356">
    <property type="entry name" value="RNA_bind_RnpM"/>
    <property type="match status" value="1"/>
</dbReference>
<protein>
    <submittedName>
        <fullName evidence="2">YlxR family protein</fullName>
    </submittedName>
</protein>
<proteinExistence type="predicted"/>
<dbReference type="PANTHER" id="PTHR34215:SF1">
    <property type="entry name" value="YLXR DOMAIN-CONTAINING PROTEIN"/>
    <property type="match status" value="1"/>
</dbReference>
<feature type="domain" description="YlxR" evidence="1">
    <location>
        <begin position="7"/>
        <end position="80"/>
    </location>
</feature>
<organism evidence="2 3">
    <name type="scientific">Candidatus Merdicola faecigallinarum</name>
    <dbReference type="NCBI Taxonomy" id="2840862"/>
    <lineage>
        <taxon>Bacteria</taxon>
        <taxon>Bacillati</taxon>
        <taxon>Bacillota</taxon>
        <taxon>Clostridia</taxon>
        <taxon>Candidatus Merdicola</taxon>
    </lineage>
</organism>
<evidence type="ECO:0000313" key="2">
    <source>
        <dbReference type="EMBL" id="HIU51334.1"/>
    </source>
</evidence>
<name>A0A9D1S8N1_9FIRM</name>
<reference evidence="2" key="2">
    <citation type="journal article" date="2021" name="PeerJ">
        <title>Extensive microbial diversity within the chicken gut microbiome revealed by metagenomics and culture.</title>
        <authorList>
            <person name="Gilroy R."/>
            <person name="Ravi A."/>
            <person name="Getino M."/>
            <person name="Pursley I."/>
            <person name="Horton D.L."/>
            <person name="Alikhan N.F."/>
            <person name="Baker D."/>
            <person name="Gharbi K."/>
            <person name="Hall N."/>
            <person name="Watson M."/>
            <person name="Adriaenssens E.M."/>
            <person name="Foster-Nyarko E."/>
            <person name="Jarju S."/>
            <person name="Secka A."/>
            <person name="Antonio M."/>
            <person name="Oren A."/>
            <person name="Chaudhuri R.R."/>
            <person name="La Ragione R."/>
            <person name="Hildebrand F."/>
            <person name="Pallen M.J."/>
        </authorList>
    </citation>
    <scope>NUCLEOTIDE SEQUENCE</scope>
    <source>
        <strain evidence="2">CHK195-15760</strain>
    </source>
</reference>
<dbReference type="Pfam" id="PF04296">
    <property type="entry name" value="YlxR"/>
    <property type="match status" value="1"/>
</dbReference>
<dbReference type="InterPro" id="IPR037465">
    <property type="entry name" value="YlxR"/>
</dbReference>
<dbReference type="InterPro" id="IPR007393">
    <property type="entry name" value="YlxR_dom"/>
</dbReference>
<dbReference type="Proteomes" id="UP000824093">
    <property type="component" value="Unassembled WGS sequence"/>
</dbReference>